<keyword evidence="3" id="KW-1185">Reference proteome</keyword>
<dbReference type="AlphaFoldDB" id="A0A9W7HA43"/>
<sequence>MALAPTTYPHLCSSPRPPSPRATQPLFSPSKHVRVGFSNKCWHVCNGMAKELKPWVLVVKASEGIGKWVILTLLDYFLMRLQ</sequence>
<comment type="caution">
    <text evidence="2">The sequence shown here is derived from an EMBL/GenBank/DDBJ whole genome shotgun (WGS) entry which is preliminary data.</text>
</comment>
<protein>
    <submittedName>
        <fullName evidence="2">Uncharacterized protein</fullName>
    </submittedName>
</protein>
<evidence type="ECO:0000313" key="3">
    <source>
        <dbReference type="Proteomes" id="UP001165190"/>
    </source>
</evidence>
<dbReference type="EMBL" id="BSYR01000010">
    <property type="protein sequence ID" value="GMI73498.1"/>
    <property type="molecule type" value="Genomic_DNA"/>
</dbReference>
<evidence type="ECO:0000313" key="2">
    <source>
        <dbReference type="EMBL" id="GMI73498.1"/>
    </source>
</evidence>
<reference evidence="2" key="1">
    <citation type="submission" date="2023-05" db="EMBL/GenBank/DDBJ databases">
        <title>Genome and transcriptome analyses reveal genes involved in the formation of fine ridges on petal epidermal cells in Hibiscus trionum.</title>
        <authorList>
            <person name="Koshimizu S."/>
            <person name="Masuda S."/>
            <person name="Ishii T."/>
            <person name="Shirasu K."/>
            <person name="Hoshino A."/>
            <person name="Arita M."/>
        </authorList>
    </citation>
    <scope>NUCLEOTIDE SEQUENCE</scope>
    <source>
        <strain evidence="2">Hamamatsu line</strain>
    </source>
</reference>
<evidence type="ECO:0000256" key="1">
    <source>
        <dbReference type="SAM" id="MobiDB-lite"/>
    </source>
</evidence>
<name>A0A9W7HA43_HIBTR</name>
<gene>
    <name evidence="2" type="ORF">HRI_001019100</name>
</gene>
<dbReference type="Proteomes" id="UP001165190">
    <property type="component" value="Unassembled WGS sequence"/>
</dbReference>
<organism evidence="2 3">
    <name type="scientific">Hibiscus trionum</name>
    <name type="common">Flower of an hour</name>
    <dbReference type="NCBI Taxonomy" id="183268"/>
    <lineage>
        <taxon>Eukaryota</taxon>
        <taxon>Viridiplantae</taxon>
        <taxon>Streptophyta</taxon>
        <taxon>Embryophyta</taxon>
        <taxon>Tracheophyta</taxon>
        <taxon>Spermatophyta</taxon>
        <taxon>Magnoliopsida</taxon>
        <taxon>eudicotyledons</taxon>
        <taxon>Gunneridae</taxon>
        <taxon>Pentapetalae</taxon>
        <taxon>rosids</taxon>
        <taxon>malvids</taxon>
        <taxon>Malvales</taxon>
        <taxon>Malvaceae</taxon>
        <taxon>Malvoideae</taxon>
        <taxon>Hibiscus</taxon>
    </lineage>
</organism>
<accession>A0A9W7HA43</accession>
<feature type="region of interest" description="Disordered" evidence="1">
    <location>
        <begin position="1"/>
        <end position="25"/>
    </location>
</feature>
<proteinExistence type="predicted"/>